<reference evidence="1 2" key="2">
    <citation type="journal article" date="2015" name="PLoS ONE">
        <title>Whole-Genome Optical Mapping and Finished Genome Sequence of Sphingobacterium deserti sp. nov., a New Species Isolated from the Western Desert of China.</title>
        <authorList>
            <person name="Teng C."/>
            <person name="Zhou Z."/>
            <person name="Molnar I."/>
            <person name="Li X."/>
            <person name="Tang R."/>
            <person name="Chen M."/>
            <person name="Wang L."/>
            <person name="Su S."/>
            <person name="Zhang W."/>
            <person name="Lin M."/>
        </authorList>
    </citation>
    <scope>NUCLEOTIDE SEQUENCE [LARGE SCALE GENOMIC DNA]</scope>
    <source>
        <strain evidence="2">ACCC05744</strain>
    </source>
</reference>
<dbReference type="Proteomes" id="UP000031802">
    <property type="component" value="Unassembled WGS sequence"/>
</dbReference>
<dbReference type="AlphaFoldDB" id="A0A0B8T1F0"/>
<evidence type="ECO:0000313" key="2">
    <source>
        <dbReference type="Proteomes" id="UP000031802"/>
    </source>
</evidence>
<comment type="caution">
    <text evidence="1">The sequence shown here is derived from an EMBL/GenBank/DDBJ whole genome shotgun (WGS) entry which is preliminary data.</text>
</comment>
<keyword evidence="2" id="KW-1185">Reference proteome</keyword>
<evidence type="ECO:0000313" key="1">
    <source>
        <dbReference type="EMBL" id="KGE14742.1"/>
    </source>
</evidence>
<dbReference type="EMBL" id="JJMU01000024">
    <property type="protein sequence ID" value="KGE14742.1"/>
    <property type="molecule type" value="Genomic_DNA"/>
</dbReference>
<gene>
    <name evidence="1" type="ORF">DI53_1771</name>
</gene>
<dbReference type="PATRIC" id="fig|1229276.3.peg.1824"/>
<organism evidence="1 2">
    <name type="scientific">Sphingobacterium deserti</name>
    <dbReference type="NCBI Taxonomy" id="1229276"/>
    <lineage>
        <taxon>Bacteria</taxon>
        <taxon>Pseudomonadati</taxon>
        <taxon>Bacteroidota</taxon>
        <taxon>Sphingobacteriia</taxon>
        <taxon>Sphingobacteriales</taxon>
        <taxon>Sphingobacteriaceae</taxon>
        <taxon>Sphingobacterium</taxon>
    </lineage>
</organism>
<reference evidence="2" key="1">
    <citation type="submission" date="2014-04" db="EMBL/GenBank/DDBJ databases">
        <title>Whole-Genome optical mapping and complete genome sequence of Sphingobacterium deserti sp. nov., a new spaces isolated from desert in the west of China.</title>
        <authorList>
            <person name="Teng C."/>
            <person name="Zhou Z."/>
            <person name="Li X."/>
            <person name="Chen M."/>
            <person name="Lin M."/>
            <person name="Wang L."/>
            <person name="Su S."/>
            <person name="Zhang C."/>
            <person name="Zhang W."/>
        </authorList>
    </citation>
    <scope>NUCLEOTIDE SEQUENCE [LARGE SCALE GENOMIC DNA]</scope>
    <source>
        <strain evidence="2">ACCC05744</strain>
    </source>
</reference>
<accession>A0A0B8T1F0</accession>
<protein>
    <submittedName>
        <fullName evidence="1">Uncharacterized protein</fullName>
    </submittedName>
</protein>
<sequence length="78" mass="8611">MSRIKYLFGSSLNLGKNGIRLFSFSLPQKVASHPKINGLLGCNKNNKVCTAADFITKLNNAMSHDMAVLKQKSLCYYG</sequence>
<name>A0A0B8T1F0_9SPHI</name>
<proteinExistence type="predicted"/>